<organism evidence="2 3">
    <name type="scientific">Hymenobacter fastidiosus</name>
    <dbReference type="NCBI Taxonomy" id="486264"/>
    <lineage>
        <taxon>Bacteria</taxon>
        <taxon>Pseudomonadati</taxon>
        <taxon>Bacteroidota</taxon>
        <taxon>Cytophagia</taxon>
        <taxon>Cytophagales</taxon>
        <taxon>Hymenobacteraceae</taxon>
        <taxon>Hymenobacter</taxon>
    </lineage>
</organism>
<evidence type="ECO:0000256" key="1">
    <source>
        <dbReference type="SAM" id="SignalP"/>
    </source>
</evidence>
<dbReference type="Proteomes" id="UP001500567">
    <property type="component" value="Unassembled WGS sequence"/>
</dbReference>
<feature type="chain" id="PRO_5046649351" evidence="1">
    <location>
        <begin position="21"/>
        <end position="232"/>
    </location>
</feature>
<gene>
    <name evidence="2" type="ORF">GCM10022408_16180</name>
</gene>
<reference evidence="3" key="1">
    <citation type="journal article" date="2019" name="Int. J. Syst. Evol. Microbiol.">
        <title>The Global Catalogue of Microorganisms (GCM) 10K type strain sequencing project: providing services to taxonomists for standard genome sequencing and annotation.</title>
        <authorList>
            <consortium name="The Broad Institute Genomics Platform"/>
            <consortium name="The Broad Institute Genome Sequencing Center for Infectious Disease"/>
            <person name="Wu L."/>
            <person name="Ma J."/>
        </authorList>
    </citation>
    <scope>NUCLEOTIDE SEQUENCE [LARGE SCALE GENOMIC DNA]</scope>
    <source>
        <strain evidence="3">JCM 17224</strain>
    </source>
</reference>
<keyword evidence="1" id="KW-0732">Signal</keyword>
<evidence type="ECO:0000313" key="2">
    <source>
        <dbReference type="EMBL" id="GAA4005124.1"/>
    </source>
</evidence>
<sequence>MKNFLLSAAALLLAATSCQKQETAAVPLQAIGIADNSCPCVACDQLRTQTQGGWGTVAKGGNPGTYRDARFASVFPAGLVVGIVGEPNTKYIRFTTSQGIQKFLPQGSTPAPLPFSGEDAQIWDKKISVLVGQQVALKLNIYFDLADPNFAPSAINLAFTRVNGGLFDGERVIDMMTRADRALGGDPNLSFTNIYGATKPFTFSQLNDALSSINENFVDGTTSKGAVLCPTI</sequence>
<protein>
    <submittedName>
        <fullName evidence="2">Uncharacterized protein</fullName>
    </submittedName>
</protein>
<name>A0ABP7S1B6_9BACT</name>
<dbReference type="EMBL" id="BAABDJ010000009">
    <property type="protein sequence ID" value="GAA4005124.1"/>
    <property type="molecule type" value="Genomic_DNA"/>
</dbReference>
<dbReference type="RefSeq" id="WP_345072232.1">
    <property type="nucleotide sequence ID" value="NZ_BAABDJ010000009.1"/>
</dbReference>
<accession>A0ABP7S1B6</accession>
<keyword evidence="3" id="KW-1185">Reference proteome</keyword>
<evidence type="ECO:0000313" key="3">
    <source>
        <dbReference type="Proteomes" id="UP001500567"/>
    </source>
</evidence>
<feature type="signal peptide" evidence="1">
    <location>
        <begin position="1"/>
        <end position="20"/>
    </location>
</feature>
<comment type="caution">
    <text evidence="2">The sequence shown here is derived from an EMBL/GenBank/DDBJ whole genome shotgun (WGS) entry which is preliminary data.</text>
</comment>
<proteinExistence type="predicted"/>
<dbReference type="PROSITE" id="PS51257">
    <property type="entry name" value="PROKAR_LIPOPROTEIN"/>
    <property type="match status" value="1"/>
</dbReference>